<evidence type="ECO:0000259" key="3">
    <source>
        <dbReference type="PROSITE" id="PS50887"/>
    </source>
</evidence>
<dbReference type="CDD" id="cd04598">
    <property type="entry name" value="CBS_pair_GGDEF_EAL"/>
    <property type="match status" value="1"/>
</dbReference>
<dbReference type="Gene3D" id="3.30.70.270">
    <property type="match status" value="2"/>
</dbReference>
<dbReference type="PROSITE" id="PS50887">
    <property type="entry name" value="GGDEF"/>
    <property type="match status" value="2"/>
</dbReference>
<dbReference type="Gene3D" id="3.20.20.450">
    <property type="entry name" value="EAL domain"/>
    <property type="match status" value="1"/>
</dbReference>
<dbReference type="SUPFAM" id="SSF55073">
    <property type="entry name" value="Nucleotide cyclase"/>
    <property type="match status" value="2"/>
</dbReference>
<dbReference type="PROSITE" id="PS50883">
    <property type="entry name" value="EAL"/>
    <property type="match status" value="1"/>
</dbReference>
<dbReference type="AlphaFoldDB" id="Q0PIC6"/>
<dbReference type="SUPFAM" id="SSF54631">
    <property type="entry name" value="CBS-domain pair"/>
    <property type="match status" value="1"/>
</dbReference>
<dbReference type="Pfam" id="PF00571">
    <property type="entry name" value="CBS"/>
    <property type="match status" value="1"/>
</dbReference>
<dbReference type="InterPro" id="IPR043128">
    <property type="entry name" value="Rev_trsase/Diguanyl_cyclase"/>
</dbReference>
<dbReference type="CDD" id="cd01949">
    <property type="entry name" value="GGDEF"/>
    <property type="match status" value="1"/>
</dbReference>
<dbReference type="NCBIfam" id="TIGR00254">
    <property type="entry name" value="GGDEF"/>
    <property type="match status" value="1"/>
</dbReference>
<organism evidence="5">
    <name type="scientific">Heliobacterium mobile</name>
    <name type="common">Heliobacillus mobilis</name>
    <dbReference type="NCBI Taxonomy" id="28064"/>
    <lineage>
        <taxon>Bacteria</taxon>
        <taxon>Bacillati</taxon>
        <taxon>Bacillota</taxon>
        <taxon>Clostridia</taxon>
        <taxon>Eubacteriales</taxon>
        <taxon>Heliobacteriaceae</taxon>
        <taxon>Heliobacterium</taxon>
    </lineage>
</organism>
<dbReference type="SMART" id="SM00267">
    <property type="entry name" value="GGDEF"/>
    <property type="match status" value="1"/>
</dbReference>
<dbReference type="Pfam" id="PF00990">
    <property type="entry name" value="GGDEF"/>
    <property type="match status" value="2"/>
</dbReference>
<dbReference type="PANTHER" id="PTHR33121:SF76">
    <property type="entry name" value="SIGNALING PROTEIN"/>
    <property type="match status" value="1"/>
</dbReference>
<dbReference type="InterPro" id="IPR000644">
    <property type="entry name" value="CBS_dom"/>
</dbReference>
<keyword evidence="1" id="KW-0129">CBS domain</keyword>
<name>Q0PIC6_HELMO</name>
<dbReference type="PANTHER" id="PTHR33121">
    <property type="entry name" value="CYCLIC DI-GMP PHOSPHODIESTERASE PDEF"/>
    <property type="match status" value="1"/>
</dbReference>
<dbReference type="EMBL" id="DQ831234">
    <property type="protein sequence ID" value="ABH04891.1"/>
    <property type="molecule type" value="Genomic_DNA"/>
</dbReference>
<evidence type="ECO:0000259" key="4">
    <source>
        <dbReference type="PROSITE" id="PS51371"/>
    </source>
</evidence>
<feature type="domain" description="CBS" evidence="4">
    <location>
        <begin position="537"/>
        <end position="596"/>
    </location>
</feature>
<dbReference type="SUPFAM" id="SSF141868">
    <property type="entry name" value="EAL domain-like"/>
    <property type="match status" value="1"/>
</dbReference>
<dbReference type="InterPro" id="IPR050706">
    <property type="entry name" value="Cyclic-di-GMP_PDE-like"/>
</dbReference>
<dbReference type="PROSITE" id="PS51371">
    <property type="entry name" value="CBS"/>
    <property type="match status" value="1"/>
</dbReference>
<dbReference type="InterPro" id="IPR035919">
    <property type="entry name" value="EAL_sf"/>
</dbReference>
<evidence type="ECO:0000256" key="1">
    <source>
        <dbReference type="PROSITE-ProRule" id="PRU00703"/>
    </source>
</evidence>
<feature type="domain" description="GGDEF" evidence="3">
    <location>
        <begin position="625"/>
        <end position="778"/>
    </location>
</feature>
<evidence type="ECO:0000259" key="2">
    <source>
        <dbReference type="PROSITE" id="PS50883"/>
    </source>
</evidence>
<dbReference type="Gene3D" id="3.10.580.10">
    <property type="entry name" value="CBS-domain"/>
    <property type="match status" value="1"/>
</dbReference>
<reference evidence="5" key="1">
    <citation type="journal article" date="2006" name="Proc. Natl. Acad. Sci. U.S.A.">
        <title>The cyanobacterial genome core and the origin of photosynthesis.</title>
        <authorList>
            <person name="Mulkidjanian A.Y."/>
            <person name="Koonin E.V."/>
            <person name="Makarova K.S."/>
            <person name="Mekhedov S.L."/>
            <person name="Sorokin A."/>
            <person name="Wolf Y.I."/>
            <person name="Dufresne A."/>
            <person name="Partensky F."/>
            <person name="Burd H."/>
            <person name="Kaznadzey D."/>
            <person name="Haselkorn R."/>
            <person name="Galperin M.Y."/>
        </authorList>
    </citation>
    <scope>NUCLEOTIDE SEQUENCE</scope>
</reference>
<dbReference type="GO" id="GO:0071111">
    <property type="term" value="F:cyclic-guanylate-specific phosphodiesterase activity"/>
    <property type="evidence" value="ECO:0007669"/>
    <property type="project" value="InterPro"/>
</dbReference>
<dbReference type="InterPro" id="IPR029787">
    <property type="entry name" value="Nucleotide_cyclase"/>
</dbReference>
<sequence>MKKNGRTLSVGPMDILEDWLKGRGQLDSKLVNYYSPAASMTEVLKQLEQILDDHESLGLVYLDIVNFTGIEQAYGFSLCKRILTELTKTILEVKPHLGVGRGMLTHNYSGDDFAVYCSLPQGEIGLVLDFLEEYAEELRRQILKQVNESLRGILRDPLDLHIGWAIVKPNSQLSLESLVYNAIKEALAMAKGHSDAKWTRRVWELKDTMAKGNFEVHYQPLVNLESGSLIGYEALARGPANSYFASPGILFPFAEKAGLLYQLERIIREKALKGCHNLDQDRLLFLNISPSVVKDPLFAKGYTRGLMALYGLSPYNVVFEITERTAIQDFTGFRKILQHYRDQGFRVAVDDAGAGYSSLQAIAELQPDFIKIDMSLIRDIDASPVKQALLETFVTFGEKIGAKIVAEGIETEKELRLLAQMGVHIGQGYYLGRPSLEKREPSPEGTQLLSTMKSRGRGETIHSLTVGHLVEECSSLPKEALTKEAMKYFQRHSDCNSIVILDGMRPVGLVMREKMYYHLGNQYGVALYSERPISLVMDQDPLIVDASMRLEKVSQMATSRPFQRLYDHIIVTDENRCLGVVTVRSLLDQMTKIQMEYALTANPLTGLPGNPRIEQDILRRLERQQLFNVIYVDLDNFKAFNDRYGFEWGDKAITLLARIITKNVQEMSCSDDLVAHIGGDDLIIITAGPFTRLCEKVIRDFDERIGDLYTQEDRRRGYIEAKDRGGHHCEYPIMTVSLAVVECWPGRFQHPFEIGEAAAEVKKRAKNYAGSVYVIDGERVRDLTVS</sequence>
<dbReference type="InterPro" id="IPR001633">
    <property type="entry name" value="EAL_dom"/>
</dbReference>
<protein>
    <submittedName>
        <fullName evidence="5">Signal transduction diguanylate cyclase/phosphodiesterase</fullName>
    </submittedName>
</protein>
<feature type="domain" description="EAL" evidence="2">
    <location>
        <begin position="198"/>
        <end position="448"/>
    </location>
</feature>
<dbReference type="InterPro" id="IPR046342">
    <property type="entry name" value="CBS_dom_sf"/>
</dbReference>
<dbReference type="CDD" id="cd01948">
    <property type="entry name" value="EAL"/>
    <property type="match status" value="1"/>
</dbReference>
<feature type="domain" description="GGDEF" evidence="3">
    <location>
        <begin position="55"/>
        <end position="201"/>
    </location>
</feature>
<proteinExistence type="predicted"/>
<dbReference type="Pfam" id="PF00563">
    <property type="entry name" value="EAL"/>
    <property type="match status" value="1"/>
</dbReference>
<evidence type="ECO:0000313" key="5">
    <source>
        <dbReference type="EMBL" id="ABH04891.1"/>
    </source>
</evidence>
<dbReference type="SMART" id="SM00052">
    <property type="entry name" value="EAL"/>
    <property type="match status" value="1"/>
</dbReference>
<accession>Q0PIC6</accession>
<dbReference type="InterPro" id="IPR000160">
    <property type="entry name" value="GGDEF_dom"/>
</dbReference>